<name>A0AAV9GQM5_9PEZI</name>
<feature type="chain" id="PRO_5043620008" description="Secreted protein" evidence="1">
    <location>
        <begin position="28"/>
        <end position="106"/>
    </location>
</feature>
<gene>
    <name evidence="2" type="ORF">QBC34DRAFT_101353</name>
</gene>
<comment type="caution">
    <text evidence="2">The sequence shown here is derived from an EMBL/GenBank/DDBJ whole genome shotgun (WGS) entry which is preliminary data.</text>
</comment>
<dbReference type="Proteomes" id="UP001321760">
    <property type="component" value="Unassembled WGS sequence"/>
</dbReference>
<organism evidence="2 3">
    <name type="scientific">Podospora aff. communis PSN243</name>
    <dbReference type="NCBI Taxonomy" id="3040156"/>
    <lineage>
        <taxon>Eukaryota</taxon>
        <taxon>Fungi</taxon>
        <taxon>Dikarya</taxon>
        <taxon>Ascomycota</taxon>
        <taxon>Pezizomycotina</taxon>
        <taxon>Sordariomycetes</taxon>
        <taxon>Sordariomycetidae</taxon>
        <taxon>Sordariales</taxon>
        <taxon>Podosporaceae</taxon>
        <taxon>Podospora</taxon>
    </lineage>
</organism>
<feature type="signal peptide" evidence="1">
    <location>
        <begin position="1"/>
        <end position="27"/>
    </location>
</feature>
<reference evidence="2" key="1">
    <citation type="journal article" date="2023" name="Mol. Phylogenet. Evol.">
        <title>Genome-scale phylogeny and comparative genomics of the fungal order Sordariales.</title>
        <authorList>
            <person name="Hensen N."/>
            <person name="Bonometti L."/>
            <person name="Westerberg I."/>
            <person name="Brannstrom I.O."/>
            <person name="Guillou S."/>
            <person name="Cros-Aarteil S."/>
            <person name="Calhoun S."/>
            <person name="Haridas S."/>
            <person name="Kuo A."/>
            <person name="Mondo S."/>
            <person name="Pangilinan J."/>
            <person name="Riley R."/>
            <person name="LaButti K."/>
            <person name="Andreopoulos B."/>
            <person name="Lipzen A."/>
            <person name="Chen C."/>
            <person name="Yan M."/>
            <person name="Daum C."/>
            <person name="Ng V."/>
            <person name="Clum A."/>
            <person name="Steindorff A."/>
            <person name="Ohm R.A."/>
            <person name="Martin F."/>
            <person name="Silar P."/>
            <person name="Natvig D.O."/>
            <person name="Lalanne C."/>
            <person name="Gautier V."/>
            <person name="Ament-Velasquez S.L."/>
            <person name="Kruys A."/>
            <person name="Hutchinson M.I."/>
            <person name="Powell A.J."/>
            <person name="Barry K."/>
            <person name="Miller A.N."/>
            <person name="Grigoriev I.V."/>
            <person name="Debuchy R."/>
            <person name="Gladieux P."/>
            <person name="Hiltunen Thoren M."/>
            <person name="Johannesson H."/>
        </authorList>
    </citation>
    <scope>NUCLEOTIDE SEQUENCE</scope>
    <source>
        <strain evidence="2">PSN243</strain>
    </source>
</reference>
<protein>
    <recommendedName>
        <fullName evidence="4">Secreted protein</fullName>
    </recommendedName>
</protein>
<dbReference type="EMBL" id="MU865940">
    <property type="protein sequence ID" value="KAK4448971.1"/>
    <property type="molecule type" value="Genomic_DNA"/>
</dbReference>
<sequence>MVLTGKNKLRLPLVFLRLWINAMSGEATPSSLAMELAACPLVRKAGPRSLAAGIGDFGTWRSREGETLNTRFQCSRAHPSDSRHQLSSRSRTLLVLTELEQLPQLH</sequence>
<dbReference type="AlphaFoldDB" id="A0AAV9GQM5"/>
<proteinExistence type="predicted"/>
<keyword evidence="1" id="KW-0732">Signal</keyword>
<evidence type="ECO:0000313" key="2">
    <source>
        <dbReference type="EMBL" id="KAK4448971.1"/>
    </source>
</evidence>
<evidence type="ECO:0000313" key="3">
    <source>
        <dbReference type="Proteomes" id="UP001321760"/>
    </source>
</evidence>
<evidence type="ECO:0008006" key="4">
    <source>
        <dbReference type="Google" id="ProtNLM"/>
    </source>
</evidence>
<keyword evidence="3" id="KW-1185">Reference proteome</keyword>
<accession>A0AAV9GQM5</accession>
<reference evidence="2" key="2">
    <citation type="submission" date="2023-05" db="EMBL/GenBank/DDBJ databases">
        <authorList>
            <consortium name="Lawrence Berkeley National Laboratory"/>
            <person name="Steindorff A."/>
            <person name="Hensen N."/>
            <person name="Bonometti L."/>
            <person name="Westerberg I."/>
            <person name="Brannstrom I.O."/>
            <person name="Guillou S."/>
            <person name="Cros-Aarteil S."/>
            <person name="Calhoun S."/>
            <person name="Haridas S."/>
            <person name="Kuo A."/>
            <person name="Mondo S."/>
            <person name="Pangilinan J."/>
            <person name="Riley R."/>
            <person name="Labutti K."/>
            <person name="Andreopoulos B."/>
            <person name="Lipzen A."/>
            <person name="Chen C."/>
            <person name="Yanf M."/>
            <person name="Daum C."/>
            <person name="Ng V."/>
            <person name="Clum A."/>
            <person name="Ohm R."/>
            <person name="Martin F."/>
            <person name="Silar P."/>
            <person name="Natvig D."/>
            <person name="Lalanne C."/>
            <person name="Gautier V."/>
            <person name="Ament-Velasquez S.L."/>
            <person name="Kruys A."/>
            <person name="Hutchinson M.I."/>
            <person name="Powell A.J."/>
            <person name="Barry K."/>
            <person name="Miller A.N."/>
            <person name="Grigoriev I.V."/>
            <person name="Debuchy R."/>
            <person name="Gladieux P."/>
            <person name="Thoren M.H."/>
            <person name="Johannesson H."/>
        </authorList>
    </citation>
    <scope>NUCLEOTIDE SEQUENCE</scope>
    <source>
        <strain evidence="2">PSN243</strain>
    </source>
</reference>
<evidence type="ECO:0000256" key="1">
    <source>
        <dbReference type="SAM" id="SignalP"/>
    </source>
</evidence>